<dbReference type="OrthoDB" id="3178264at2759"/>
<gene>
    <name evidence="1" type="ORF">HMN09_00922500</name>
</gene>
<reference evidence="1" key="1">
    <citation type="submission" date="2020-05" db="EMBL/GenBank/DDBJ databases">
        <title>Mycena genomes resolve the evolution of fungal bioluminescence.</title>
        <authorList>
            <person name="Tsai I.J."/>
        </authorList>
    </citation>
    <scope>NUCLEOTIDE SEQUENCE</scope>
    <source>
        <strain evidence="1">110903Hualien_Pintung</strain>
    </source>
</reference>
<sequence>MAPLASLFVSFVLALSAVSAPTPNRRQIGDLGCNLARLQIIKDIGTARDLISSIQGQNGTSDLPTSISLAASQTALTSVQSAIQDILDNVLINNPAPEITRGQVVGGVESALTALNQAASTISDSNLNSTLAQALSVVQFSRGDAKGVITNCTVSSNSTSS</sequence>
<dbReference type="Proteomes" id="UP000613580">
    <property type="component" value="Unassembled WGS sequence"/>
</dbReference>
<dbReference type="AlphaFoldDB" id="A0A146I4W2"/>
<evidence type="ECO:0000313" key="2">
    <source>
        <dbReference type="Proteomes" id="UP000613580"/>
    </source>
</evidence>
<proteinExistence type="predicted"/>
<protein>
    <submittedName>
        <fullName evidence="1">Uncharacterized protein</fullName>
    </submittedName>
</protein>
<keyword evidence="2" id="KW-1185">Reference proteome</keyword>
<organism evidence="1 2">
    <name type="scientific">Mycena chlorophos</name>
    <name type="common">Agaric fungus</name>
    <name type="synonym">Agaricus chlorophos</name>
    <dbReference type="NCBI Taxonomy" id="658473"/>
    <lineage>
        <taxon>Eukaryota</taxon>
        <taxon>Fungi</taxon>
        <taxon>Dikarya</taxon>
        <taxon>Basidiomycota</taxon>
        <taxon>Agaricomycotina</taxon>
        <taxon>Agaricomycetes</taxon>
        <taxon>Agaricomycetidae</taxon>
        <taxon>Agaricales</taxon>
        <taxon>Marasmiineae</taxon>
        <taxon>Mycenaceae</taxon>
        <taxon>Mycena</taxon>
    </lineage>
</organism>
<accession>A0A146I4W2</accession>
<comment type="caution">
    <text evidence="1">The sequence shown here is derived from an EMBL/GenBank/DDBJ whole genome shotgun (WGS) entry which is preliminary data.</text>
</comment>
<dbReference type="EMBL" id="JACAZE010000013">
    <property type="protein sequence ID" value="KAF7300390.1"/>
    <property type="molecule type" value="Genomic_DNA"/>
</dbReference>
<evidence type="ECO:0000313" key="1">
    <source>
        <dbReference type="EMBL" id="KAF7300390.1"/>
    </source>
</evidence>
<name>A0A146I4W2_MYCCL</name>